<keyword evidence="3" id="KW-1185">Reference proteome</keyword>
<sequence length="55" mass="5930">MSRLALLNPEVMHVIAGFAGIAVVCVYALLVMLVRKVHGRPPSGLPPRERPPSGR</sequence>
<feature type="transmembrane region" description="Helical" evidence="1">
    <location>
        <begin position="12"/>
        <end position="34"/>
    </location>
</feature>
<dbReference type="EMBL" id="JAERRK010000001">
    <property type="protein sequence ID" value="MBL1080962.1"/>
    <property type="molecule type" value="Genomic_DNA"/>
</dbReference>
<keyword evidence="1" id="KW-0812">Transmembrane</keyword>
<organism evidence="2 3">
    <name type="scientific">Streptomyces actinomycinicus</name>
    <dbReference type="NCBI Taxonomy" id="1695166"/>
    <lineage>
        <taxon>Bacteria</taxon>
        <taxon>Bacillati</taxon>
        <taxon>Actinomycetota</taxon>
        <taxon>Actinomycetes</taxon>
        <taxon>Kitasatosporales</taxon>
        <taxon>Streptomycetaceae</taxon>
        <taxon>Streptomyces</taxon>
    </lineage>
</organism>
<name>A0A937EDK9_9ACTN</name>
<evidence type="ECO:0000313" key="3">
    <source>
        <dbReference type="Proteomes" id="UP000661858"/>
    </source>
</evidence>
<proteinExistence type="predicted"/>
<gene>
    <name evidence="2" type="ORF">JK359_03065</name>
</gene>
<keyword evidence="1" id="KW-1133">Transmembrane helix</keyword>
<dbReference type="Proteomes" id="UP000661858">
    <property type="component" value="Unassembled WGS sequence"/>
</dbReference>
<protein>
    <submittedName>
        <fullName evidence="2">Uncharacterized protein</fullName>
    </submittedName>
</protein>
<dbReference type="AlphaFoldDB" id="A0A937EDK9"/>
<evidence type="ECO:0000256" key="1">
    <source>
        <dbReference type="SAM" id="Phobius"/>
    </source>
</evidence>
<accession>A0A937EDK9</accession>
<evidence type="ECO:0000313" key="2">
    <source>
        <dbReference type="EMBL" id="MBL1080962.1"/>
    </source>
</evidence>
<comment type="caution">
    <text evidence="2">The sequence shown here is derived from an EMBL/GenBank/DDBJ whole genome shotgun (WGS) entry which is preliminary data.</text>
</comment>
<keyword evidence="1" id="KW-0472">Membrane</keyword>
<dbReference type="RefSeq" id="WP_201831280.1">
    <property type="nucleotide sequence ID" value="NZ_JAERRK010000001.1"/>
</dbReference>
<reference evidence="2" key="1">
    <citation type="submission" date="2021-01" db="EMBL/GenBank/DDBJ databases">
        <title>WGS of actinomycetes isolated from Thailand.</title>
        <authorList>
            <person name="Thawai C."/>
        </authorList>
    </citation>
    <scope>NUCLEOTIDE SEQUENCE</scope>
    <source>
        <strain evidence="2">RCU-197</strain>
    </source>
</reference>